<dbReference type="EMBL" id="CASHSV030000409">
    <property type="protein sequence ID" value="CAJ2665066.1"/>
    <property type="molecule type" value="Genomic_DNA"/>
</dbReference>
<name>A0ACB0L6Z9_TRIPR</name>
<evidence type="ECO:0000313" key="1">
    <source>
        <dbReference type="EMBL" id="CAJ2665066.1"/>
    </source>
</evidence>
<accession>A0ACB0L6Z9</accession>
<proteinExistence type="predicted"/>
<organism evidence="1 2">
    <name type="scientific">Trifolium pratense</name>
    <name type="common">Red clover</name>
    <dbReference type="NCBI Taxonomy" id="57577"/>
    <lineage>
        <taxon>Eukaryota</taxon>
        <taxon>Viridiplantae</taxon>
        <taxon>Streptophyta</taxon>
        <taxon>Embryophyta</taxon>
        <taxon>Tracheophyta</taxon>
        <taxon>Spermatophyta</taxon>
        <taxon>Magnoliopsida</taxon>
        <taxon>eudicotyledons</taxon>
        <taxon>Gunneridae</taxon>
        <taxon>Pentapetalae</taxon>
        <taxon>rosids</taxon>
        <taxon>fabids</taxon>
        <taxon>Fabales</taxon>
        <taxon>Fabaceae</taxon>
        <taxon>Papilionoideae</taxon>
        <taxon>50 kb inversion clade</taxon>
        <taxon>NPAAA clade</taxon>
        <taxon>Hologalegina</taxon>
        <taxon>IRL clade</taxon>
        <taxon>Trifolieae</taxon>
        <taxon>Trifolium</taxon>
    </lineage>
</organism>
<protein>
    <submittedName>
        <fullName evidence="1">Uncharacterized protein</fullName>
    </submittedName>
</protein>
<reference evidence="1" key="1">
    <citation type="submission" date="2023-10" db="EMBL/GenBank/DDBJ databases">
        <authorList>
            <person name="Rodriguez Cubillos JULIANA M."/>
            <person name="De Vega J."/>
        </authorList>
    </citation>
    <scope>NUCLEOTIDE SEQUENCE</scope>
</reference>
<keyword evidence="2" id="KW-1185">Reference proteome</keyword>
<gene>
    <name evidence="1" type="ORF">MILVUS5_LOCUS30126</name>
</gene>
<evidence type="ECO:0000313" key="2">
    <source>
        <dbReference type="Proteomes" id="UP001177021"/>
    </source>
</evidence>
<sequence>MFLCSNFYLQNCHRKNNIMAHANSSSAAALTETENEMVKLKHIIDIEVLEELSLAECSIYKVPPNLRKVKQEAYTPQLISIGPIHHGKQELQSMQQHKKRYFHFFFERLTQFNQQSTIKNYKTYLENKEQKIRNSYAEKFPNISKEKFVETILLDAVFIMELLLRNSSWKSDKSKHEHEYVESKSFRWKHSDDYILTQAWLSKSITRDLILLENQIPFFVLTNLYDTVVPEEDKKLEHERFLDLALEYFAFYDTQKSSSRETKLVLDKNQTKQYYFVSGILGDVSSGHSVSKKKNSEKSIGNNHRNQDPKHFTDLIRFFYLPSDLGKSGCAHNLPRTVTKLMDSGVSFEKVVERRLLDISFEKKPFLSYFLCLGCLPSFSCLNHFKARLRIPQLKVDHTTECVLRNLIALEQCQYQEQPYICNYVSLVDSLIHTQVDVDFLVEKEVIVHEMGSDKEVAMLVNGLCKHVVVNSTCYYEIINELNKHYQNIWNRTMAALWLVYFRDAWRASSTLVGLAFLVYTAFNFVRLAKIIFY</sequence>
<comment type="caution">
    <text evidence="1">The sequence shown here is derived from an EMBL/GenBank/DDBJ whole genome shotgun (WGS) entry which is preliminary data.</text>
</comment>
<dbReference type="Proteomes" id="UP001177021">
    <property type="component" value="Unassembled WGS sequence"/>
</dbReference>